<name>A0ABX0HB08_9BACT</name>
<evidence type="ECO:0000313" key="2">
    <source>
        <dbReference type="Proteomes" id="UP000649799"/>
    </source>
</evidence>
<evidence type="ECO:0000313" key="1">
    <source>
        <dbReference type="EMBL" id="NHE59085.1"/>
    </source>
</evidence>
<dbReference type="Proteomes" id="UP000649799">
    <property type="component" value="Unassembled WGS sequence"/>
</dbReference>
<gene>
    <name evidence="1" type="ORF">G9Q97_19940</name>
</gene>
<organism evidence="1 2">
    <name type="scientific">Cyclobacterium plantarum</name>
    <dbReference type="NCBI Taxonomy" id="2716263"/>
    <lineage>
        <taxon>Bacteria</taxon>
        <taxon>Pseudomonadati</taxon>
        <taxon>Bacteroidota</taxon>
        <taxon>Cytophagia</taxon>
        <taxon>Cytophagales</taxon>
        <taxon>Cyclobacteriaceae</taxon>
        <taxon>Cyclobacterium</taxon>
    </lineage>
</organism>
<sequence>MKQLFEIESDKIEILEKFRELARRYNVSFRERELAKNENPSPSGDPYFENPKNVQEILEGVKQSKEGEIIEMTKKERKKMLGLRVLK</sequence>
<proteinExistence type="predicted"/>
<accession>A0ABX0HB08</accession>
<dbReference type="RefSeq" id="WP_166150118.1">
    <property type="nucleotide sequence ID" value="NZ_JAANYN010000010.1"/>
</dbReference>
<protein>
    <submittedName>
        <fullName evidence="1">Uncharacterized protein</fullName>
    </submittedName>
</protein>
<keyword evidence="2" id="KW-1185">Reference proteome</keyword>
<dbReference type="EMBL" id="JAANYN010000010">
    <property type="protein sequence ID" value="NHE59085.1"/>
    <property type="molecule type" value="Genomic_DNA"/>
</dbReference>
<reference evidence="1 2" key="1">
    <citation type="submission" date="2020-03" db="EMBL/GenBank/DDBJ databases">
        <title>Cyclobacterium plantarum sp. nov., a marine bacterium isolated from a coastal-marine wetland.</title>
        <authorList>
            <person name="Sanchez-Porro C."/>
            <person name="Ventosa A."/>
            <person name="Amoozegar M."/>
        </authorList>
    </citation>
    <scope>NUCLEOTIDE SEQUENCE [LARGE SCALE GENOMIC DNA]</scope>
    <source>
        <strain evidence="1 2">GBPx2</strain>
    </source>
</reference>
<comment type="caution">
    <text evidence="1">The sequence shown here is derived from an EMBL/GenBank/DDBJ whole genome shotgun (WGS) entry which is preliminary data.</text>
</comment>